<evidence type="ECO:0000313" key="2">
    <source>
        <dbReference type="EMBL" id="MBC2005537.1"/>
    </source>
</evidence>
<dbReference type="Pfam" id="PF10651">
    <property type="entry name" value="BppU_N"/>
    <property type="match status" value="1"/>
</dbReference>
<dbReference type="RefSeq" id="WP_185534134.1">
    <property type="nucleotide sequence ID" value="NZ_JAARWT010000003.1"/>
</dbReference>
<evidence type="ECO:0000259" key="1">
    <source>
        <dbReference type="Pfam" id="PF10651"/>
    </source>
</evidence>
<proteinExistence type="predicted"/>
<comment type="caution">
    <text evidence="2">The sequence shown here is derived from an EMBL/GenBank/DDBJ whole genome shotgun (WGS) entry which is preliminary data.</text>
</comment>
<evidence type="ECO:0000313" key="3">
    <source>
        <dbReference type="Proteomes" id="UP000546806"/>
    </source>
</evidence>
<dbReference type="AlphaFoldDB" id="A0A842DNF8"/>
<accession>A0A842DNF8</accession>
<dbReference type="InterPro" id="IPR018913">
    <property type="entry name" value="BppU_N"/>
</dbReference>
<feature type="domain" description="BppU N-terminal" evidence="1">
    <location>
        <begin position="10"/>
        <end position="146"/>
    </location>
</feature>
<dbReference type="EMBL" id="JAARWW010000020">
    <property type="protein sequence ID" value="MBC2005537.1"/>
    <property type="molecule type" value="Genomic_DNA"/>
</dbReference>
<organism evidence="2 3">
    <name type="scientific">Listeria booriae</name>
    <dbReference type="NCBI Taxonomy" id="1552123"/>
    <lineage>
        <taxon>Bacteria</taxon>
        <taxon>Bacillati</taxon>
        <taxon>Bacillota</taxon>
        <taxon>Bacilli</taxon>
        <taxon>Bacillales</taxon>
        <taxon>Listeriaceae</taxon>
        <taxon>Listeria</taxon>
    </lineage>
</organism>
<dbReference type="Proteomes" id="UP000546806">
    <property type="component" value="Unassembled WGS sequence"/>
</dbReference>
<reference evidence="2 3" key="1">
    <citation type="submission" date="2020-03" db="EMBL/GenBank/DDBJ databases">
        <title>Soil Listeria distribution.</title>
        <authorList>
            <person name="Liao J."/>
            <person name="Wiedmann M."/>
        </authorList>
    </citation>
    <scope>NUCLEOTIDE SEQUENCE [LARGE SCALE GENOMIC DNA]</scope>
    <source>
        <strain evidence="2 3">FSL L7-0435</strain>
    </source>
</reference>
<gene>
    <name evidence="2" type="ORF">HCA78_17350</name>
</gene>
<dbReference type="Gene3D" id="2.60.40.3350">
    <property type="match status" value="1"/>
</dbReference>
<name>A0A842DNF8_9LIST</name>
<sequence length="388" mass="42527">MAGLRVLQAVLDINTRSWDIPRLEAVQGDYGSFTLQVTVVASGVVVNITGWRANFVASPDDIHIISDPVINFTDAANGKFEYTFVKEAFSTPGTIDNARFVLIKQDGTQLSGMPRFTYHVDEDPAQGKIDQKDYIGDFAAFQAQVTALQTQFNTLQSQITAMNVLPLDGTKKMTGTIVSEHDTPIAGQQTGAWWYRITKTLTNSFIQFSLATRVTGISNTKGLGYDFIQDYLRLNGKDVAIKDDSVQKTGNSTVSGVIDATNLKISTKDVATQDFVNTFAPYVQLFKGAAYFLDTNTYTFPVDAVKLGLYIDVSRYTPGTGPLEYGFRTIFIPREALLENSGKAIWEGMVGTDGAKKIFYGTATSIKGHADNGASPNSGWCIRRIGYR</sequence>
<protein>
    <submittedName>
        <fullName evidence="2">BppU family phage baseplate upper protein</fullName>
    </submittedName>
</protein>